<dbReference type="SUPFAM" id="SSF56399">
    <property type="entry name" value="ADP-ribosylation"/>
    <property type="match status" value="1"/>
</dbReference>
<dbReference type="PANTHER" id="PTHR34129">
    <property type="entry name" value="BLR1139 PROTEIN"/>
    <property type="match status" value="1"/>
</dbReference>
<proteinExistence type="predicted"/>
<dbReference type="InterPro" id="IPR009297">
    <property type="entry name" value="DUF952"/>
</dbReference>
<dbReference type="Gene3D" id="3.20.170.20">
    <property type="entry name" value="Protein of unknown function DUF952"/>
    <property type="match status" value="1"/>
</dbReference>
<dbReference type="AlphaFoldDB" id="A0A2V1DU18"/>
<sequence>MPPTPPPTHLYKILPTAPPSPLPPTLPLSDLDKSDGFIHLSTASQVPGTAARFFADSAELWLLKIRLDAVHGGVDGGEVKWEAVEIEGEVVEFPHLFGGEGLGVGNVEEVVRVERGMGWGGLRVE</sequence>
<reference evidence="2 3" key="1">
    <citation type="journal article" date="2018" name="Sci. Rep.">
        <title>Comparative genomics provides insights into the lifestyle and reveals functional heterogeneity of dark septate endophytic fungi.</title>
        <authorList>
            <person name="Knapp D.G."/>
            <person name="Nemeth J.B."/>
            <person name="Barry K."/>
            <person name="Hainaut M."/>
            <person name="Henrissat B."/>
            <person name="Johnson J."/>
            <person name="Kuo A."/>
            <person name="Lim J.H.P."/>
            <person name="Lipzen A."/>
            <person name="Nolan M."/>
            <person name="Ohm R.A."/>
            <person name="Tamas L."/>
            <person name="Grigoriev I.V."/>
            <person name="Spatafora J.W."/>
            <person name="Nagy L.G."/>
            <person name="Kovacs G.M."/>
        </authorList>
    </citation>
    <scope>NUCLEOTIDE SEQUENCE [LARGE SCALE GENOMIC DNA]</scope>
    <source>
        <strain evidence="2 3">DSE2036</strain>
    </source>
</reference>
<evidence type="ECO:0000313" key="2">
    <source>
        <dbReference type="EMBL" id="PVI01536.1"/>
    </source>
</evidence>
<name>A0A2V1DU18_9PLEO</name>
<gene>
    <name evidence="2" type="ORF">DM02DRAFT_627575</name>
</gene>
<dbReference type="STRING" id="97972.A0A2V1DU18"/>
<dbReference type="OrthoDB" id="3335358at2759"/>
<protein>
    <recommendedName>
        <fullName evidence="4">DUF952-domain-containing protein</fullName>
    </recommendedName>
</protein>
<accession>A0A2V1DU18</accession>
<feature type="region of interest" description="Disordered" evidence="1">
    <location>
        <begin position="1"/>
        <end position="28"/>
    </location>
</feature>
<dbReference type="Proteomes" id="UP000244855">
    <property type="component" value="Unassembled WGS sequence"/>
</dbReference>
<keyword evidence="3" id="KW-1185">Reference proteome</keyword>
<dbReference type="Pfam" id="PF06108">
    <property type="entry name" value="DUF952"/>
    <property type="match status" value="1"/>
</dbReference>
<evidence type="ECO:0000313" key="3">
    <source>
        <dbReference type="Proteomes" id="UP000244855"/>
    </source>
</evidence>
<evidence type="ECO:0008006" key="4">
    <source>
        <dbReference type="Google" id="ProtNLM"/>
    </source>
</evidence>
<organism evidence="2 3">
    <name type="scientific">Periconia macrospinosa</name>
    <dbReference type="NCBI Taxonomy" id="97972"/>
    <lineage>
        <taxon>Eukaryota</taxon>
        <taxon>Fungi</taxon>
        <taxon>Dikarya</taxon>
        <taxon>Ascomycota</taxon>
        <taxon>Pezizomycotina</taxon>
        <taxon>Dothideomycetes</taxon>
        <taxon>Pleosporomycetidae</taxon>
        <taxon>Pleosporales</taxon>
        <taxon>Massarineae</taxon>
        <taxon>Periconiaceae</taxon>
        <taxon>Periconia</taxon>
    </lineage>
</organism>
<dbReference type="EMBL" id="KZ805356">
    <property type="protein sequence ID" value="PVI01536.1"/>
    <property type="molecule type" value="Genomic_DNA"/>
</dbReference>
<evidence type="ECO:0000256" key="1">
    <source>
        <dbReference type="SAM" id="MobiDB-lite"/>
    </source>
</evidence>
<feature type="compositionally biased region" description="Pro residues" evidence="1">
    <location>
        <begin position="16"/>
        <end position="26"/>
    </location>
</feature>
<dbReference type="PANTHER" id="PTHR34129:SF1">
    <property type="entry name" value="DUF952 DOMAIN-CONTAINING PROTEIN"/>
    <property type="match status" value="1"/>
</dbReference>